<proteinExistence type="predicted"/>
<protein>
    <submittedName>
        <fullName evidence="2">Anti-sigma factor</fullName>
    </submittedName>
</protein>
<dbReference type="Proteomes" id="UP001501353">
    <property type="component" value="Unassembled WGS sequence"/>
</dbReference>
<dbReference type="PANTHER" id="PTHR37461:SF1">
    <property type="entry name" value="ANTI-SIGMA-K FACTOR RSKA"/>
    <property type="match status" value="1"/>
</dbReference>
<evidence type="ECO:0000313" key="3">
    <source>
        <dbReference type="Proteomes" id="UP001501353"/>
    </source>
</evidence>
<evidence type="ECO:0000259" key="1">
    <source>
        <dbReference type="Pfam" id="PF10099"/>
    </source>
</evidence>
<dbReference type="InterPro" id="IPR051474">
    <property type="entry name" value="Anti-sigma-K/W_factor"/>
</dbReference>
<dbReference type="RefSeq" id="WP_344763059.1">
    <property type="nucleotide sequence ID" value="NZ_BAAAZE010000008.1"/>
</dbReference>
<reference evidence="3" key="1">
    <citation type="journal article" date="2019" name="Int. J. Syst. Evol. Microbiol.">
        <title>The Global Catalogue of Microorganisms (GCM) 10K type strain sequencing project: providing services to taxonomists for standard genome sequencing and annotation.</title>
        <authorList>
            <consortium name="The Broad Institute Genomics Platform"/>
            <consortium name="The Broad Institute Genome Sequencing Center for Infectious Disease"/>
            <person name="Wu L."/>
            <person name="Ma J."/>
        </authorList>
    </citation>
    <scope>NUCLEOTIDE SEQUENCE [LARGE SCALE GENOMIC DNA]</scope>
    <source>
        <strain evidence="3">JCM 16673</strain>
    </source>
</reference>
<organism evidence="2 3">
    <name type="scientific">Actimicrobium antarcticum</name>
    <dbReference type="NCBI Taxonomy" id="1051899"/>
    <lineage>
        <taxon>Bacteria</taxon>
        <taxon>Pseudomonadati</taxon>
        <taxon>Pseudomonadota</taxon>
        <taxon>Betaproteobacteria</taxon>
        <taxon>Burkholderiales</taxon>
        <taxon>Oxalobacteraceae</taxon>
        <taxon>Actimicrobium</taxon>
    </lineage>
</organism>
<gene>
    <name evidence="2" type="ORF">GCM10022212_18940</name>
</gene>
<feature type="domain" description="Anti-sigma K factor RskA C-terminal" evidence="1">
    <location>
        <begin position="97"/>
        <end position="217"/>
    </location>
</feature>
<sequence>MNFQDPDELNVLAGEYVLGVMSAADRAAVEQELTRNRALTVAVGAWRDRLLEMAPAPAPIDPAASLWARIERSLPGRASTGGIWNSLAFWRFSGAAGLAASALLALRLVTAVPDTIGPQFLAVLQAPADGVNWLVEVDDRRVRLRPLSPTTVAAGKSVQFWTKPVGAAGPTSLGLVRTDQPTEIALSQLPGMSPNQLFEVTLEPQAGSPIGRPTGPILAVGRAVRL</sequence>
<keyword evidence="3" id="KW-1185">Reference proteome</keyword>
<accession>A0ABP7T7E8</accession>
<comment type="caution">
    <text evidence="2">The sequence shown here is derived from an EMBL/GenBank/DDBJ whole genome shotgun (WGS) entry which is preliminary data.</text>
</comment>
<dbReference type="InterPro" id="IPR018764">
    <property type="entry name" value="RskA_C"/>
</dbReference>
<name>A0ABP7T7E8_9BURK</name>
<dbReference type="PANTHER" id="PTHR37461">
    <property type="entry name" value="ANTI-SIGMA-K FACTOR RSKA"/>
    <property type="match status" value="1"/>
</dbReference>
<dbReference type="Pfam" id="PF10099">
    <property type="entry name" value="RskA_C"/>
    <property type="match status" value="1"/>
</dbReference>
<dbReference type="EMBL" id="BAAAZE010000008">
    <property type="protein sequence ID" value="GAA4022098.1"/>
    <property type="molecule type" value="Genomic_DNA"/>
</dbReference>
<evidence type="ECO:0000313" key="2">
    <source>
        <dbReference type="EMBL" id="GAA4022098.1"/>
    </source>
</evidence>